<reference evidence="2" key="1">
    <citation type="submission" date="2019-03" db="EMBL/GenBank/DDBJ databases">
        <title>WGS assembly of Setaria viridis.</title>
        <authorList>
            <person name="Huang P."/>
            <person name="Jenkins J."/>
            <person name="Grimwood J."/>
            <person name="Barry K."/>
            <person name="Healey A."/>
            <person name="Mamidi S."/>
            <person name="Sreedasyam A."/>
            <person name="Shu S."/>
            <person name="Feldman M."/>
            <person name="Wu J."/>
            <person name="Yu Y."/>
            <person name="Chen C."/>
            <person name="Johnson J."/>
            <person name="Rokhsar D."/>
            <person name="Baxter I."/>
            <person name="Schmutz J."/>
            <person name="Brutnell T."/>
            <person name="Kellogg E."/>
        </authorList>
    </citation>
    <scope>NUCLEOTIDE SEQUENCE [LARGE SCALE GENOMIC DNA]</scope>
</reference>
<dbReference type="AlphaFoldDB" id="A0A4U6TQC3"/>
<feature type="transmembrane region" description="Helical" evidence="1">
    <location>
        <begin position="20"/>
        <end position="38"/>
    </location>
</feature>
<protein>
    <submittedName>
        <fullName evidence="2">Uncharacterized protein</fullName>
    </submittedName>
</protein>
<accession>A0A4U6TQC3</accession>
<evidence type="ECO:0000256" key="1">
    <source>
        <dbReference type="SAM" id="Phobius"/>
    </source>
</evidence>
<keyword evidence="3" id="KW-1185">Reference proteome</keyword>
<dbReference type="EMBL" id="CM016558">
    <property type="protein sequence ID" value="TKW03193.1"/>
    <property type="molecule type" value="Genomic_DNA"/>
</dbReference>
<proteinExistence type="predicted"/>
<name>A0A4U6TQC3_SETVI</name>
<evidence type="ECO:0000313" key="2">
    <source>
        <dbReference type="EMBL" id="TKW03193.1"/>
    </source>
</evidence>
<organism evidence="2 3">
    <name type="scientific">Setaria viridis</name>
    <name type="common">Green bristlegrass</name>
    <name type="synonym">Setaria italica subsp. viridis</name>
    <dbReference type="NCBI Taxonomy" id="4556"/>
    <lineage>
        <taxon>Eukaryota</taxon>
        <taxon>Viridiplantae</taxon>
        <taxon>Streptophyta</taxon>
        <taxon>Embryophyta</taxon>
        <taxon>Tracheophyta</taxon>
        <taxon>Spermatophyta</taxon>
        <taxon>Magnoliopsida</taxon>
        <taxon>Liliopsida</taxon>
        <taxon>Poales</taxon>
        <taxon>Poaceae</taxon>
        <taxon>PACMAD clade</taxon>
        <taxon>Panicoideae</taxon>
        <taxon>Panicodae</taxon>
        <taxon>Paniceae</taxon>
        <taxon>Cenchrinae</taxon>
        <taxon>Setaria</taxon>
    </lineage>
</organism>
<dbReference type="Gramene" id="TKW03193">
    <property type="protein sequence ID" value="TKW03193"/>
    <property type="gene ID" value="SEVIR_7G007405v2"/>
</dbReference>
<keyword evidence="1" id="KW-1133">Transmembrane helix</keyword>
<dbReference type="Proteomes" id="UP000298652">
    <property type="component" value="Chromosome 7"/>
</dbReference>
<keyword evidence="1" id="KW-0812">Transmembrane</keyword>
<sequence>MNNPNGYAGWTWFRYLKTEVFIFYMICWITIWGLNTIINYNKGLFIYTHVLDEQCLINYISRQNRVHMKPQTTTIPSPPTRLTIERPCLVQGHSQQRISVQHQPFFLPYYWLNCLSSEHCVSISLGHAFYQERGAP</sequence>
<evidence type="ECO:0000313" key="3">
    <source>
        <dbReference type="Proteomes" id="UP000298652"/>
    </source>
</evidence>
<gene>
    <name evidence="2" type="ORF">SEVIR_7G007405v2</name>
</gene>
<keyword evidence="1" id="KW-0472">Membrane</keyword>